<dbReference type="Proteomes" id="UP000887540">
    <property type="component" value="Unplaced"/>
</dbReference>
<protein>
    <submittedName>
        <fullName evidence="3">Uncharacterized protein</fullName>
    </submittedName>
</protein>
<keyword evidence="2" id="KW-1185">Reference proteome</keyword>
<evidence type="ECO:0000313" key="2">
    <source>
        <dbReference type="Proteomes" id="UP000887540"/>
    </source>
</evidence>
<organism evidence="2 3">
    <name type="scientific">Acrobeloides nanus</name>
    <dbReference type="NCBI Taxonomy" id="290746"/>
    <lineage>
        <taxon>Eukaryota</taxon>
        <taxon>Metazoa</taxon>
        <taxon>Ecdysozoa</taxon>
        <taxon>Nematoda</taxon>
        <taxon>Chromadorea</taxon>
        <taxon>Rhabditida</taxon>
        <taxon>Tylenchina</taxon>
        <taxon>Cephalobomorpha</taxon>
        <taxon>Cephaloboidea</taxon>
        <taxon>Cephalobidae</taxon>
        <taxon>Acrobeloides</taxon>
    </lineage>
</organism>
<accession>A0A914DYJ8</accession>
<evidence type="ECO:0000256" key="1">
    <source>
        <dbReference type="SAM" id="MobiDB-lite"/>
    </source>
</evidence>
<name>A0A914DYJ8_9BILA</name>
<feature type="compositionally biased region" description="Polar residues" evidence="1">
    <location>
        <begin position="66"/>
        <end position="81"/>
    </location>
</feature>
<reference evidence="3" key="1">
    <citation type="submission" date="2022-11" db="UniProtKB">
        <authorList>
            <consortium name="WormBaseParasite"/>
        </authorList>
    </citation>
    <scope>IDENTIFICATION</scope>
</reference>
<feature type="region of interest" description="Disordered" evidence="1">
    <location>
        <begin position="53"/>
        <end position="92"/>
    </location>
</feature>
<dbReference type="WBParaSite" id="ACRNAN_scaffold4637.g7104.t1">
    <property type="protein sequence ID" value="ACRNAN_scaffold4637.g7104.t1"/>
    <property type="gene ID" value="ACRNAN_scaffold4637.g7104"/>
</dbReference>
<proteinExistence type="predicted"/>
<sequence length="92" mass="10335">MAQESNLAKLLPANAINKPNINVIENHLTNLDKMKKLNEIVKELHQDVQLSLPQSFDHVPEGPRKQAQNILTNKTLGSDQASLLEANEEDRQ</sequence>
<dbReference type="AlphaFoldDB" id="A0A914DYJ8"/>
<evidence type="ECO:0000313" key="3">
    <source>
        <dbReference type="WBParaSite" id="ACRNAN_scaffold4637.g7104.t1"/>
    </source>
</evidence>